<reference evidence="1 2" key="1">
    <citation type="submission" date="2021-03" db="EMBL/GenBank/DDBJ databases">
        <title>Fibrella sp. HMF5405 genome sequencing and assembly.</title>
        <authorList>
            <person name="Kang H."/>
            <person name="Kim H."/>
            <person name="Bae S."/>
            <person name="Joh K."/>
        </authorList>
    </citation>
    <scope>NUCLEOTIDE SEQUENCE [LARGE SCALE GENOMIC DNA]</scope>
    <source>
        <strain evidence="1 2">HMF5405</strain>
    </source>
</reference>
<accession>A0ABS3JSB4</accession>
<sequence>MGRKIFVSYKYSDSQVMNLNTYTQNLWGGPFKVQTTARHYVDKLTEILENDDHIFKGENDGESLAAFSDQHIISKLRSKIFDSTITIVFISKGMRNIWEDETEQWMPWGISYSLKEITRNGRTSGSNAVIAVVLPDQFGNYDYYISHDPICNCTSLNVGFLFNILRYNMFNEKNPTVFKCTNGSIVYSGDYCYIQSVKWSDFILSHNYYLDKAVEIKNKRDKYNITKNL</sequence>
<dbReference type="Proteomes" id="UP000664628">
    <property type="component" value="Unassembled WGS sequence"/>
</dbReference>
<gene>
    <name evidence="1" type="ORF">J2I46_30275</name>
</gene>
<organism evidence="1 2">
    <name type="scientific">Fibrella forsythiae</name>
    <dbReference type="NCBI Taxonomy" id="2817061"/>
    <lineage>
        <taxon>Bacteria</taxon>
        <taxon>Pseudomonadati</taxon>
        <taxon>Bacteroidota</taxon>
        <taxon>Cytophagia</taxon>
        <taxon>Cytophagales</taxon>
        <taxon>Spirosomataceae</taxon>
        <taxon>Fibrella</taxon>
    </lineage>
</organism>
<dbReference type="RefSeq" id="WP_207332852.1">
    <property type="nucleotide sequence ID" value="NZ_JAFMYW010000015.1"/>
</dbReference>
<evidence type="ECO:0000313" key="2">
    <source>
        <dbReference type="Proteomes" id="UP000664628"/>
    </source>
</evidence>
<comment type="caution">
    <text evidence="1">The sequence shown here is derived from an EMBL/GenBank/DDBJ whole genome shotgun (WGS) entry which is preliminary data.</text>
</comment>
<dbReference type="EMBL" id="JAFMYW010000015">
    <property type="protein sequence ID" value="MBO0952899.1"/>
    <property type="molecule type" value="Genomic_DNA"/>
</dbReference>
<name>A0ABS3JSB4_9BACT</name>
<protein>
    <submittedName>
        <fullName evidence="1">TIR domain-containing protein</fullName>
    </submittedName>
</protein>
<evidence type="ECO:0000313" key="1">
    <source>
        <dbReference type="EMBL" id="MBO0952899.1"/>
    </source>
</evidence>
<keyword evidence="2" id="KW-1185">Reference proteome</keyword>
<proteinExistence type="predicted"/>